<evidence type="ECO:0000259" key="16">
    <source>
        <dbReference type="Pfam" id="PF00920"/>
    </source>
</evidence>
<gene>
    <name evidence="18" type="primary">ilvD_5</name>
    <name evidence="15" type="synonym">ilvD</name>
    <name evidence="18" type="ORF">SPACI_048440</name>
</gene>
<keyword evidence="3 15" id="KW-0028">Amino-acid biosynthesis</keyword>
<feature type="binding site" evidence="15">
    <location>
        <position position="90"/>
    </location>
    <ligand>
        <name>Mg(2+)</name>
        <dbReference type="ChEBI" id="CHEBI:18420"/>
    </ligand>
</feature>
<dbReference type="EMBL" id="CP155571">
    <property type="protein sequence ID" value="XFO74733.1"/>
    <property type="molecule type" value="Genomic_DNA"/>
</dbReference>
<organism evidence="18 19">
    <name type="scientific">Sporomusa acidovorans (strain ATCC 49682 / DSM 3132 / Mol)</name>
    <dbReference type="NCBI Taxonomy" id="1123286"/>
    <lineage>
        <taxon>Bacteria</taxon>
        <taxon>Bacillati</taxon>
        <taxon>Bacillota</taxon>
        <taxon>Negativicutes</taxon>
        <taxon>Selenomonadales</taxon>
        <taxon>Sporomusaceae</taxon>
        <taxon>Sporomusa</taxon>
    </lineage>
</organism>
<dbReference type="Proteomes" id="UP000216052">
    <property type="component" value="Chromosome"/>
</dbReference>
<feature type="modified residue" description="N6-carboxylysine" evidence="15">
    <location>
        <position position="133"/>
    </location>
</feature>
<reference evidence="18" key="1">
    <citation type="submission" date="2024-05" db="EMBL/GenBank/DDBJ databases">
        <title>Isolation and characterization of Sporomusa carbonis sp. nov., a carboxydotrophic hydrogenogen in the genus of Sporomusa isolated from a charcoal burning pile.</title>
        <authorList>
            <person name="Boeer T."/>
            <person name="Rosenbaum F."/>
            <person name="Eysell L."/>
            <person name="Mueller V."/>
            <person name="Daniel R."/>
            <person name="Poehlein A."/>
        </authorList>
    </citation>
    <scope>NUCLEOTIDE SEQUENCE [LARGE SCALE GENOMIC DNA]</scope>
    <source>
        <strain evidence="18">DSM 3132</strain>
    </source>
</reference>
<sequence length="564" mass="60359">MGKREYFPVHKQFRSRIVVSGPNRAGQRAHLRSLGLLDDDFEKPFIGIVNSWNEMHPGHIHLRRLADEVKRGILEAGGVPWEFNTIGICDGVTQGHVGMRYVLPSRDLIADSIELTAEAQQLDGLVLIGSCDKIVPAMLMAQVRLDLPSLMVTGGPMMPGVFKGKPVAIPDMREGVGKWVVGEYSDAEVYELECSVCPGPGSCAMAGTANTMSCLAEVLGLSLPGCGTSHAVESKKLRIAKQSGREVVRLVRENVRPSDFVTYNSFENALIFTSALGGSSNASLHIPAIAGEMGFTVTLDDVERISRKTPHLTNLKPAGPHSFWDLETAGGVPALIKELITLLHKNEKIATGQTMADIAAQAVNHNQEVIRPLGNPVHTEGSYAVLRGNLAPLGCIVKQTGVDPAMMQHTGPARIFDSEAAAEQAIYSGQINKGDVIVIRYEGPKGGPGMPEMLVVTAALVGVGLGTSTAIVTDGRFSGGTRGPSIGHVAPEAADGGPIAYVKEGDRIQIDIPNRTLELLVSEEELAKRKQEMPIVQRENKSPALRRYVKLVGDVSTGAALTNF</sequence>
<evidence type="ECO:0000256" key="7">
    <source>
        <dbReference type="ARBA" id="ARBA00023004"/>
    </source>
</evidence>
<dbReference type="RefSeq" id="WP_093793180.1">
    <property type="nucleotide sequence ID" value="NZ_CP155571.1"/>
</dbReference>
<keyword evidence="7 15" id="KW-0408">Iron</keyword>
<evidence type="ECO:0000256" key="5">
    <source>
        <dbReference type="ARBA" id="ARBA00022723"/>
    </source>
</evidence>
<feature type="binding site" evidence="15">
    <location>
        <position position="452"/>
    </location>
    <ligand>
        <name>Mg(2+)</name>
        <dbReference type="ChEBI" id="CHEBI:18420"/>
    </ligand>
</feature>
<keyword evidence="10 15" id="KW-0100">Branched-chain amino acid biosynthesis</keyword>
<evidence type="ECO:0000256" key="11">
    <source>
        <dbReference type="ARBA" id="ARBA00029304"/>
    </source>
</evidence>
<keyword evidence="8 15" id="KW-0411">Iron-sulfur</keyword>
<keyword evidence="6 15" id="KW-0460">Magnesium</keyword>
<feature type="binding site" evidence="15">
    <location>
        <position position="132"/>
    </location>
    <ligand>
        <name>Mg(2+)</name>
        <dbReference type="ChEBI" id="CHEBI:18420"/>
    </ligand>
</feature>
<dbReference type="InterPro" id="IPR042096">
    <property type="entry name" value="Dihydro-acid_dehy_C"/>
</dbReference>
<name>A0ABZ3J9H7_SPOA4</name>
<dbReference type="Gene3D" id="3.50.30.80">
    <property type="entry name" value="IlvD/EDD C-terminal domain-like"/>
    <property type="match status" value="1"/>
</dbReference>
<dbReference type="InterPro" id="IPR004404">
    <property type="entry name" value="DihydroxyA_deHydtase"/>
</dbReference>
<dbReference type="InterPro" id="IPR037237">
    <property type="entry name" value="IlvD/EDD_N"/>
</dbReference>
<dbReference type="PANTHER" id="PTHR43661">
    <property type="entry name" value="D-XYLONATE DEHYDRATASE"/>
    <property type="match status" value="1"/>
</dbReference>
<comment type="pathway">
    <text evidence="12 15">Amino-acid biosynthesis; L-valine biosynthesis; L-valine from pyruvate: step 3/4.</text>
</comment>
<comment type="pathway">
    <text evidence="13 15">Amino-acid biosynthesis; L-isoleucine biosynthesis; L-isoleucine from 2-oxobutanoate: step 3/4.</text>
</comment>
<dbReference type="SUPFAM" id="SSF52016">
    <property type="entry name" value="LeuD/IlvD-like"/>
    <property type="match status" value="1"/>
</dbReference>
<dbReference type="NCBIfam" id="NF002068">
    <property type="entry name" value="PRK00911.1"/>
    <property type="match status" value="1"/>
</dbReference>
<dbReference type="HAMAP" id="MF_00012">
    <property type="entry name" value="IlvD"/>
    <property type="match status" value="1"/>
</dbReference>
<feature type="domain" description="Dihydroxy-acid/6-phosphogluconate dehydratase C-terminal" evidence="17">
    <location>
        <begin position="368"/>
        <end position="559"/>
    </location>
</feature>
<evidence type="ECO:0000256" key="13">
    <source>
        <dbReference type="ARBA" id="ARBA00029437"/>
    </source>
</evidence>
<comment type="function">
    <text evidence="15">Functions in the biosynthesis of branched-chain amino acids. Catalyzes the dehydration of (2R,3R)-2,3-dihydroxy-3-methylpentanoate (2,3-dihydroxy-3-methylvalerate) into 2-oxo-3-methylpentanoate (2-oxo-3-methylvalerate) and of (2R)-2,3-dihydroxy-3-methylbutanoate (2,3-dihydroxyisovalerate) into 2-oxo-3-methylbutanoate (2-oxoisovalerate), the penultimate precursor to L-isoleucine and L-valine, respectively.</text>
</comment>
<feature type="active site" description="Proton acceptor" evidence="15">
    <location>
        <position position="478"/>
    </location>
</feature>
<evidence type="ECO:0000256" key="4">
    <source>
        <dbReference type="ARBA" id="ARBA00022714"/>
    </source>
</evidence>
<comment type="cofactor">
    <cofactor evidence="15">
        <name>[2Fe-2S] cluster</name>
        <dbReference type="ChEBI" id="CHEBI:190135"/>
    </cofactor>
    <text evidence="15">Binds 1 [2Fe-2S] cluster per subunit. This cluster acts as a Lewis acid cofactor.</text>
</comment>
<dbReference type="InterPro" id="IPR056740">
    <property type="entry name" value="ILV_EDD_C"/>
</dbReference>
<comment type="similarity">
    <text evidence="2 15">Belongs to the IlvD/Edd family.</text>
</comment>
<comment type="catalytic activity">
    <reaction evidence="11">
        <text>(2R)-2,3-dihydroxy-3-methylbutanoate = 3-methyl-2-oxobutanoate + H2O</text>
        <dbReference type="Rhea" id="RHEA:24809"/>
        <dbReference type="ChEBI" id="CHEBI:11851"/>
        <dbReference type="ChEBI" id="CHEBI:15377"/>
        <dbReference type="ChEBI" id="CHEBI:49072"/>
        <dbReference type="EC" id="4.2.1.9"/>
    </reaction>
    <physiologicalReaction direction="left-to-right" evidence="11">
        <dbReference type="Rhea" id="RHEA:24810"/>
    </physiologicalReaction>
</comment>
<proteinExistence type="inferred from homology"/>
<feature type="binding site" description="via carbamate group" evidence="15">
    <location>
        <position position="133"/>
    </location>
    <ligand>
        <name>Mg(2+)</name>
        <dbReference type="ChEBI" id="CHEBI:18420"/>
    </ligand>
</feature>
<dbReference type="PANTHER" id="PTHR43661:SF3">
    <property type="entry name" value="D-XYLONATE DEHYDRATASE YAGF-RELATED"/>
    <property type="match status" value="1"/>
</dbReference>
<evidence type="ECO:0000256" key="3">
    <source>
        <dbReference type="ARBA" id="ARBA00022605"/>
    </source>
</evidence>
<dbReference type="NCBIfam" id="TIGR00110">
    <property type="entry name" value="ilvD"/>
    <property type="match status" value="1"/>
</dbReference>
<dbReference type="PROSITE" id="PS00886">
    <property type="entry name" value="ILVD_EDD_1"/>
    <property type="match status" value="1"/>
</dbReference>
<protein>
    <recommendedName>
        <fullName evidence="14 15">Dihydroxy-acid dehydratase</fullName>
        <shortName evidence="15">DAD</shortName>
        <ecNumber evidence="14 15">4.2.1.9</ecNumber>
    </recommendedName>
</protein>
<feature type="domain" description="Dihydroxy-acid/6-phosphogluconate dehydratase N-terminal" evidence="16">
    <location>
        <begin position="43"/>
        <end position="357"/>
    </location>
</feature>
<dbReference type="EC" id="4.2.1.9" evidence="14 15"/>
<dbReference type="Pfam" id="PF00920">
    <property type="entry name" value="ILVD_EDD_N"/>
    <property type="match status" value="1"/>
</dbReference>
<dbReference type="Pfam" id="PF24877">
    <property type="entry name" value="ILV_EDD_C"/>
    <property type="match status" value="1"/>
</dbReference>
<evidence type="ECO:0000256" key="1">
    <source>
        <dbReference type="ARBA" id="ARBA00001946"/>
    </source>
</evidence>
<dbReference type="InterPro" id="IPR000581">
    <property type="entry name" value="ILV_EDD_N"/>
</dbReference>
<comment type="catalytic activity">
    <reaction evidence="15">
        <text>(2R,3R)-2,3-dihydroxy-3-methylpentanoate = (S)-3-methyl-2-oxopentanoate + H2O</text>
        <dbReference type="Rhea" id="RHEA:27694"/>
        <dbReference type="ChEBI" id="CHEBI:15377"/>
        <dbReference type="ChEBI" id="CHEBI:35146"/>
        <dbReference type="ChEBI" id="CHEBI:49258"/>
        <dbReference type="EC" id="4.2.1.9"/>
    </reaction>
</comment>
<evidence type="ECO:0000259" key="17">
    <source>
        <dbReference type="Pfam" id="PF24877"/>
    </source>
</evidence>
<evidence type="ECO:0000256" key="6">
    <source>
        <dbReference type="ARBA" id="ARBA00022842"/>
    </source>
</evidence>
<evidence type="ECO:0000256" key="14">
    <source>
        <dbReference type="ARBA" id="ARBA00029490"/>
    </source>
</evidence>
<evidence type="ECO:0000256" key="12">
    <source>
        <dbReference type="ARBA" id="ARBA00029436"/>
    </source>
</evidence>
<evidence type="ECO:0000313" key="19">
    <source>
        <dbReference type="Proteomes" id="UP000216052"/>
    </source>
</evidence>
<dbReference type="SUPFAM" id="SSF143975">
    <property type="entry name" value="IlvD/EDD N-terminal domain-like"/>
    <property type="match status" value="1"/>
</dbReference>
<keyword evidence="5 15" id="KW-0479">Metal-binding</keyword>
<evidence type="ECO:0000256" key="9">
    <source>
        <dbReference type="ARBA" id="ARBA00023239"/>
    </source>
</evidence>
<dbReference type="InterPro" id="IPR020558">
    <property type="entry name" value="DiOHA_6PGluconate_deHydtase_CS"/>
</dbReference>
<evidence type="ECO:0000256" key="8">
    <source>
        <dbReference type="ARBA" id="ARBA00023014"/>
    </source>
</evidence>
<evidence type="ECO:0000313" key="18">
    <source>
        <dbReference type="EMBL" id="XFO74733.1"/>
    </source>
</evidence>
<dbReference type="GO" id="GO:0004160">
    <property type="term" value="F:dihydroxy-acid dehydratase activity"/>
    <property type="evidence" value="ECO:0007669"/>
    <property type="project" value="UniProtKB-EC"/>
</dbReference>
<evidence type="ECO:0000256" key="2">
    <source>
        <dbReference type="ARBA" id="ARBA00006486"/>
    </source>
</evidence>
<accession>A0ABZ3J9H7</accession>
<comment type="subunit">
    <text evidence="15">Homodimer.</text>
</comment>
<evidence type="ECO:0000256" key="10">
    <source>
        <dbReference type="ARBA" id="ARBA00023304"/>
    </source>
</evidence>
<evidence type="ECO:0000256" key="15">
    <source>
        <dbReference type="HAMAP-Rule" id="MF_00012"/>
    </source>
</evidence>
<keyword evidence="19" id="KW-1185">Reference proteome</keyword>
<keyword evidence="9 15" id="KW-0456">Lyase</keyword>
<keyword evidence="4 15" id="KW-0001">2Fe-2S</keyword>
<comment type="cofactor">
    <cofactor evidence="1 15">
        <name>Mg(2+)</name>
        <dbReference type="ChEBI" id="CHEBI:18420"/>
    </cofactor>
</comment>
<comment type="caution">
    <text evidence="15">Lacks conserved residue(s) required for the propagation of feature annotation.</text>
</comment>
<dbReference type="PROSITE" id="PS00887">
    <property type="entry name" value="ILVD_EDD_2"/>
    <property type="match status" value="1"/>
</dbReference>